<dbReference type="EMBL" id="SPHZ02000010">
    <property type="protein sequence ID" value="KAF0895048.1"/>
    <property type="molecule type" value="Genomic_DNA"/>
</dbReference>
<proteinExistence type="predicted"/>
<sequence>MTIGQTTVGKAWWKEQRIGKVVNFKTLQITSCSRELIGAAAAPTAIEQADLELPAASPELQMAGSGDLPGREGKEELLRHIPLLILQIRELTFSATA</sequence>
<reference evidence="1 2" key="1">
    <citation type="submission" date="2019-11" db="EMBL/GenBank/DDBJ databases">
        <title>Whole genome sequence of Oryza granulata.</title>
        <authorList>
            <person name="Li W."/>
        </authorList>
    </citation>
    <scope>NUCLEOTIDE SEQUENCE [LARGE SCALE GENOMIC DNA]</scope>
    <source>
        <strain evidence="2">cv. Menghai</strain>
        <tissue evidence="1">Leaf</tissue>
    </source>
</reference>
<name>A0A6G1C3K8_9ORYZ</name>
<protein>
    <submittedName>
        <fullName evidence="1">Uncharacterized protein</fullName>
    </submittedName>
</protein>
<accession>A0A6G1C3K8</accession>
<dbReference type="Proteomes" id="UP000479710">
    <property type="component" value="Unassembled WGS sequence"/>
</dbReference>
<organism evidence="1 2">
    <name type="scientific">Oryza meyeriana var. granulata</name>
    <dbReference type="NCBI Taxonomy" id="110450"/>
    <lineage>
        <taxon>Eukaryota</taxon>
        <taxon>Viridiplantae</taxon>
        <taxon>Streptophyta</taxon>
        <taxon>Embryophyta</taxon>
        <taxon>Tracheophyta</taxon>
        <taxon>Spermatophyta</taxon>
        <taxon>Magnoliopsida</taxon>
        <taxon>Liliopsida</taxon>
        <taxon>Poales</taxon>
        <taxon>Poaceae</taxon>
        <taxon>BOP clade</taxon>
        <taxon>Oryzoideae</taxon>
        <taxon>Oryzeae</taxon>
        <taxon>Oryzinae</taxon>
        <taxon>Oryza</taxon>
        <taxon>Oryza meyeriana</taxon>
    </lineage>
</organism>
<keyword evidence="2" id="KW-1185">Reference proteome</keyword>
<evidence type="ECO:0000313" key="1">
    <source>
        <dbReference type="EMBL" id="KAF0895048.1"/>
    </source>
</evidence>
<comment type="caution">
    <text evidence="1">The sequence shown here is derived from an EMBL/GenBank/DDBJ whole genome shotgun (WGS) entry which is preliminary data.</text>
</comment>
<evidence type="ECO:0000313" key="2">
    <source>
        <dbReference type="Proteomes" id="UP000479710"/>
    </source>
</evidence>
<gene>
    <name evidence="1" type="ORF">E2562_006766</name>
</gene>
<dbReference type="AlphaFoldDB" id="A0A6G1C3K8"/>